<dbReference type="GO" id="GO:0019808">
    <property type="term" value="F:polyamine binding"/>
    <property type="evidence" value="ECO:0007669"/>
    <property type="project" value="InterPro"/>
</dbReference>
<evidence type="ECO:0000313" key="8">
    <source>
        <dbReference type="Proteomes" id="UP001302494"/>
    </source>
</evidence>
<dbReference type="Gene3D" id="3.40.190.10">
    <property type="entry name" value="Periplasmic binding protein-like II"/>
    <property type="match status" value="2"/>
</dbReference>
<dbReference type="GO" id="GO:0015846">
    <property type="term" value="P:polyamine transport"/>
    <property type="evidence" value="ECO:0007669"/>
    <property type="project" value="InterPro"/>
</dbReference>
<evidence type="ECO:0000256" key="3">
    <source>
        <dbReference type="ARBA" id="ARBA00022729"/>
    </source>
</evidence>
<keyword evidence="4" id="KW-0574">Periplasm</keyword>
<organism evidence="7 8">
    <name type="scientific">Candidatus Nitrospira neomarina</name>
    <dbReference type="NCBI Taxonomy" id="3020899"/>
    <lineage>
        <taxon>Bacteria</taxon>
        <taxon>Pseudomonadati</taxon>
        <taxon>Nitrospirota</taxon>
        <taxon>Nitrospiria</taxon>
        <taxon>Nitrospirales</taxon>
        <taxon>Nitrospiraceae</taxon>
        <taxon>Nitrospira</taxon>
    </lineage>
</organism>
<dbReference type="InterPro" id="IPR001188">
    <property type="entry name" value="Sperm_putr-bd"/>
</dbReference>
<dbReference type="Pfam" id="PF13416">
    <property type="entry name" value="SBP_bac_8"/>
    <property type="match status" value="1"/>
</dbReference>
<reference evidence="7 8" key="1">
    <citation type="submission" date="2023-01" db="EMBL/GenBank/DDBJ databases">
        <title>Cultivation and genomic characterization of new, ubiquitous marine nitrite-oxidizing bacteria from the Nitrospirales.</title>
        <authorList>
            <person name="Mueller A.J."/>
            <person name="Daebeler A."/>
            <person name="Herbold C.W."/>
            <person name="Kirkegaard R.H."/>
            <person name="Daims H."/>
        </authorList>
    </citation>
    <scope>NUCLEOTIDE SEQUENCE [LARGE SCALE GENOMIC DNA]</scope>
    <source>
        <strain evidence="7 8">DK</strain>
    </source>
</reference>
<dbReference type="SUPFAM" id="SSF53850">
    <property type="entry name" value="Periplasmic binding protein-like II"/>
    <property type="match status" value="1"/>
</dbReference>
<sequence length="353" mass="39469">MSHLISLYVVLLALLVAGGCSESSTSPESPSSRHSTLYYFTWSDYVDPGVVAKFEATRGVRVVIDTFSSNEELLAKVQSGMTGYDVVVPSDFMAGIMGRLGLLAELDPAKIPHVQDLEPHLRQLSFDPTNRFAIPYLWGTVGMGYNADVVTEPPTSWEALWDPKFSGRISLLNDEREVFGMALQTLGYSLNSVDPQAIQQAKHKLMRQKPLVKAYTSEQFDQLLVAGEVVLAHAWGGPIARAMREHPSIRYALPQEGGMMWTDCLAVLASSRQQALAMDFINYLLDEDVALATSQRLLFASANRHVRDRLPADIRTNTAVYPPSDMLARMEWLEDVQEAIRYYDRAWTELKVH</sequence>
<evidence type="ECO:0000313" key="7">
    <source>
        <dbReference type="EMBL" id="WNM63710.1"/>
    </source>
</evidence>
<evidence type="ECO:0000256" key="2">
    <source>
        <dbReference type="ARBA" id="ARBA00022448"/>
    </source>
</evidence>
<dbReference type="CDD" id="cd13590">
    <property type="entry name" value="PBP2_PotD_PotF_like"/>
    <property type="match status" value="1"/>
</dbReference>
<evidence type="ECO:0000256" key="5">
    <source>
        <dbReference type="PIRSR" id="PIRSR019574-1"/>
    </source>
</evidence>
<dbReference type="InterPro" id="IPR006059">
    <property type="entry name" value="SBP"/>
</dbReference>
<feature type="signal peptide" evidence="6">
    <location>
        <begin position="1"/>
        <end position="22"/>
    </location>
</feature>
<dbReference type="EMBL" id="CP116968">
    <property type="protein sequence ID" value="WNM63710.1"/>
    <property type="molecule type" value="Genomic_DNA"/>
</dbReference>
<accession>A0AA96GNZ6</accession>
<feature type="binding site" evidence="5">
    <location>
        <begin position="174"/>
        <end position="177"/>
    </location>
    <ligand>
        <name>spermidine</name>
        <dbReference type="ChEBI" id="CHEBI:57834"/>
    </ligand>
</feature>
<keyword evidence="3 6" id="KW-0732">Signal</keyword>
<dbReference type="PANTHER" id="PTHR30222">
    <property type="entry name" value="SPERMIDINE/PUTRESCINE-BINDING PERIPLASMIC PROTEIN"/>
    <property type="match status" value="1"/>
</dbReference>
<dbReference type="PANTHER" id="PTHR30222:SF17">
    <property type="entry name" value="SPERMIDINE_PUTRESCINE-BINDING PERIPLASMIC PROTEIN"/>
    <property type="match status" value="1"/>
</dbReference>
<protein>
    <submittedName>
        <fullName evidence="7">Spermidine/putrescine ABC transporter substrate-binding protein</fullName>
    </submittedName>
</protein>
<evidence type="ECO:0000256" key="6">
    <source>
        <dbReference type="SAM" id="SignalP"/>
    </source>
</evidence>
<dbReference type="GO" id="GO:0042597">
    <property type="term" value="C:periplasmic space"/>
    <property type="evidence" value="ECO:0007669"/>
    <property type="project" value="UniProtKB-SubCell"/>
</dbReference>
<evidence type="ECO:0000256" key="1">
    <source>
        <dbReference type="ARBA" id="ARBA00004418"/>
    </source>
</evidence>
<feature type="chain" id="PRO_5041725818" evidence="6">
    <location>
        <begin position="23"/>
        <end position="353"/>
    </location>
</feature>
<keyword evidence="2" id="KW-0813">Transport</keyword>
<dbReference type="KEGG" id="nneo:PQG83_08140"/>
<comment type="subcellular location">
    <subcellularLocation>
        <location evidence="1">Periplasm</location>
    </subcellularLocation>
</comment>
<proteinExistence type="predicted"/>
<dbReference type="AlphaFoldDB" id="A0AA96GNZ6"/>
<dbReference type="PIRSF" id="PIRSF019574">
    <property type="entry name" value="Periplasmic_polyamine_BP"/>
    <property type="match status" value="1"/>
</dbReference>
<gene>
    <name evidence="7" type="ORF">PQG83_08140</name>
</gene>
<evidence type="ECO:0000256" key="4">
    <source>
        <dbReference type="ARBA" id="ARBA00022764"/>
    </source>
</evidence>
<keyword evidence="8" id="KW-1185">Reference proteome</keyword>
<dbReference type="RefSeq" id="WP_312748398.1">
    <property type="nucleotide sequence ID" value="NZ_CP116968.1"/>
</dbReference>
<dbReference type="PRINTS" id="PR00909">
    <property type="entry name" value="SPERMDNBNDNG"/>
</dbReference>
<name>A0AA96GNZ6_9BACT</name>
<dbReference type="Proteomes" id="UP001302494">
    <property type="component" value="Chromosome"/>
</dbReference>